<evidence type="ECO:0000256" key="5">
    <source>
        <dbReference type="ARBA" id="ARBA00022741"/>
    </source>
</evidence>
<dbReference type="PROSITE" id="PS00675">
    <property type="entry name" value="SIGMA54_INTERACT_1"/>
    <property type="match status" value="1"/>
</dbReference>
<evidence type="ECO:0000256" key="6">
    <source>
        <dbReference type="ARBA" id="ARBA00022840"/>
    </source>
</evidence>
<dbReference type="NCBIfam" id="TIGR01727">
    <property type="entry name" value="oligo_HPY"/>
    <property type="match status" value="1"/>
</dbReference>
<dbReference type="PROSITE" id="PS50893">
    <property type="entry name" value="ABC_TRANSPORTER_2"/>
    <property type="match status" value="1"/>
</dbReference>
<dbReference type="PANTHER" id="PTHR43297">
    <property type="entry name" value="OLIGOPEPTIDE TRANSPORT ATP-BINDING PROTEIN APPD"/>
    <property type="match status" value="1"/>
</dbReference>
<comment type="caution">
    <text evidence="9">The sequence shown here is derived from an EMBL/GenBank/DDBJ whole genome shotgun (WGS) entry which is preliminary data.</text>
</comment>
<keyword evidence="3" id="KW-0813">Transport</keyword>
<sequence>MAELLEIDNLITEFSIRKQWIAAVRGVSLELKKGSTLVVLGESGSGKSVMLRSVLGLKPSGARLSGSIKLAGDEMLSKSAKEMERIRGGRIAMIFQDALSALDPLYRVGDQIIETIRSHERVNFSEAQRRTIELLRRVGIPSPEERMRAFPHEMSGGMRQRAVIAMALACNPDLLLADEPTTALDVTIQAQILRLFKEIQKDFGMSIVLVTHDIGVAAEMADDIAVMYAGKIVEHGSAGQVLSRPQHPYTQGLIGATPRKGQTGRLPTIPGYPPLITEMPHGCSFASRCPKAGPGCREQTPLFVRYDEDHGAACLLLEEKLQAEF</sequence>
<keyword evidence="10" id="KW-1185">Reference proteome</keyword>
<evidence type="ECO:0000256" key="4">
    <source>
        <dbReference type="ARBA" id="ARBA00022475"/>
    </source>
</evidence>
<dbReference type="CDD" id="cd03257">
    <property type="entry name" value="ABC_NikE_OppD_transporters"/>
    <property type="match status" value="1"/>
</dbReference>
<gene>
    <name evidence="9" type="ORF">GCM10010917_27980</name>
</gene>
<evidence type="ECO:0000313" key="9">
    <source>
        <dbReference type="EMBL" id="GGA41121.1"/>
    </source>
</evidence>
<dbReference type="SUPFAM" id="SSF52540">
    <property type="entry name" value="P-loop containing nucleoside triphosphate hydrolases"/>
    <property type="match status" value="1"/>
</dbReference>
<comment type="similarity">
    <text evidence="2">Belongs to the ABC transporter superfamily.</text>
</comment>
<accession>A0ABQ1GCQ4</accession>
<dbReference type="InterPro" id="IPR017871">
    <property type="entry name" value="ABC_transporter-like_CS"/>
</dbReference>
<reference evidence="10" key="1">
    <citation type="journal article" date="2019" name="Int. J. Syst. Evol. Microbiol.">
        <title>The Global Catalogue of Microorganisms (GCM) 10K type strain sequencing project: providing services to taxonomists for standard genome sequencing and annotation.</title>
        <authorList>
            <consortium name="The Broad Institute Genomics Platform"/>
            <consortium name="The Broad Institute Genome Sequencing Center for Infectious Disease"/>
            <person name="Wu L."/>
            <person name="Ma J."/>
        </authorList>
    </citation>
    <scope>NUCLEOTIDE SEQUENCE [LARGE SCALE GENOMIC DNA]</scope>
    <source>
        <strain evidence="10">CGMCC 1.15044</strain>
    </source>
</reference>
<evidence type="ECO:0000259" key="8">
    <source>
        <dbReference type="PROSITE" id="PS50893"/>
    </source>
</evidence>
<comment type="subcellular location">
    <subcellularLocation>
        <location evidence="1">Cell membrane</location>
        <topology evidence="1">Peripheral membrane protein</topology>
    </subcellularLocation>
</comment>
<evidence type="ECO:0000313" key="10">
    <source>
        <dbReference type="Proteomes" id="UP000609323"/>
    </source>
</evidence>
<dbReference type="InterPro" id="IPR013563">
    <property type="entry name" value="Oligopep_ABC_C"/>
</dbReference>
<dbReference type="InterPro" id="IPR003439">
    <property type="entry name" value="ABC_transporter-like_ATP-bd"/>
</dbReference>
<dbReference type="Proteomes" id="UP000609323">
    <property type="component" value="Unassembled WGS sequence"/>
</dbReference>
<keyword evidence="6 9" id="KW-0067">ATP-binding</keyword>
<protein>
    <submittedName>
        <fullName evidence="9">ABC transporter ATP-binding protein</fullName>
    </submittedName>
</protein>
<dbReference type="InterPro" id="IPR050388">
    <property type="entry name" value="ABC_Ni/Peptide_Import"/>
</dbReference>
<dbReference type="InterPro" id="IPR025662">
    <property type="entry name" value="Sigma_54_int_dom_ATP-bd_1"/>
</dbReference>
<keyword evidence="4" id="KW-1003">Cell membrane</keyword>
<evidence type="ECO:0000256" key="7">
    <source>
        <dbReference type="ARBA" id="ARBA00023136"/>
    </source>
</evidence>
<evidence type="ECO:0000256" key="1">
    <source>
        <dbReference type="ARBA" id="ARBA00004202"/>
    </source>
</evidence>
<proteinExistence type="inferred from homology"/>
<organism evidence="9 10">
    <name type="scientific">Paenibacillus physcomitrellae</name>
    <dbReference type="NCBI Taxonomy" id="1619311"/>
    <lineage>
        <taxon>Bacteria</taxon>
        <taxon>Bacillati</taxon>
        <taxon>Bacillota</taxon>
        <taxon>Bacilli</taxon>
        <taxon>Bacillales</taxon>
        <taxon>Paenibacillaceae</taxon>
        <taxon>Paenibacillus</taxon>
    </lineage>
</organism>
<evidence type="ECO:0000256" key="3">
    <source>
        <dbReference type="ARBA" id="ARBA00022448"/>
    </source>
</evidence>
<dbReference type="RefSeq" id="WP_094093810.1">
    <property type="nucleotide sequence ID" value="NZ_BMHF01000009.1"/>
</dbReference>
<name>A0ABQ1GCQ4_9BACL</name>
<evidence type="ECO:0000256" key="2">
    <source>
        <dbReference type="ARBA" id="ARBA00005417"/>
    </source>
</evidence>
<feature type="domain" description="ABC transporter" evidence="8">
    <location>
        <begin position="5"/>
        <end position="254"/>
    </location>
</feature>
<dbReference type="InterPro" id="IPR027417">
    <property type="entry name" value="P-loop_NTPase"/>
</dbReference>
<keyword evidence="7" id="KW-0472">Membrane</keyword>
<dbReference type="PROSITE" id="PS00211">
    <property type="entry name" value="ABC_TRANSPORTER_1"/>
    <property type="match status" value="1"/>
</dbReference>
<dbReference type="Pfam" id="PF00005">
    <property type="entry name" value="ABC_tran"/>
    <property type="match status" value="1"/>
</dbReference>
<dbReference type="EMBL" id="BMHF01000009">
    <property type="protein sequence ID" value="GGA41121.1"/>
    <property type="molecule type" value="Genomic_DNA"/>
</dbReference>
<keyword evidence="5" id="KW-0547">Nucleotide-binding</keyword>
<dbReference type="SMART" id="SM00382">
    <property type="entry name" value="AAA"/>
    <property type="match status" value="1"/>
</dbReference>
<dbReference type="Gene3D" id="3.40.50.300">
    <property type="entry name" value="P-loop containing nucleotide triphosphate hydrolases"/>
    <property type="match status" value="1"/>
</dbReference>
<dbReference type="Pfam" id="PF08352">
    <property type="entry name" value="oligo_HPY"/>
    <property type="match status" value="1"/>
</dbReference>
<dbReference type="InterPro" id="IPR003593">
    <property type="entry name" value="AAA+_ATPase"/>
</dbReference>
<dbReference type="PANTHER" id="PTHR43297:SF2">
    <property type="entry name" value="DIPEPTIDE TRANSPORT ATP-BINDING PROTEIN DPPD"/>
    <property type="match status" value="1"/>
</dbReference>
<dbReference type="GO" id="GO:0005524">
    <property type="term" value="F:ATP binding"/>
    <property type="evidence" value="ECO:0007669"/>
    <property type="project" value="UniProtKB-KW"/>
</dbReference>